<keyword evidence="8" id="KW-1185">Reference proteome</keyword>
<evidence type="ECO:0000313" key="5">
    <source>
        <dbReference type="EMBL" id="STY98333.1"/>
    </source>
</evidence>
<dbReference type="InterPro" id="IPR026262">
    <property type="entry name" value="DinJ"/>
</dbReference>
<evidence type="ECO:0000313" key="7">
    <source>
        <dbReference type="Proteomes" id="UP000234914"/>
    </source>
</evidence>
<evidence type="ECO:0000313" key="6">
    <source>
        <dbReference type="Proteomes" id="UP000092509"/>
    </source>
</evidence>
<dbReference type="GO" id="GO:0015643">
    <property type="term" value="F:toxic substance binding"/>
    <property type="evidence" value="ECO:0007669"/>
    <property type="project" value="InterPro"/>
</dbReference>
<dbReference type="EMBL" id="PKJS01000008">
    <property type="protein sequence ID" value="PKZ68662.1"/>
    <property type="molecule type" value="Genomic_DNA"/>
</dbReference>
<dbReference type="GO" id="GO:0006351">
    <property type="term" value="P:DNA-templated transcription"/>
    <property type="evidence" value="ECO:0007669"/>
    <property type="project" value="TreeGrafter"/>
</dbReference>
<dbReference type="Gene3D" id="1.10.1220.10">
    <property type="entry name" value="Met repressor-like"/>
    <property type="match status" value="1"/>
</dbReference>
<protein>
    <submittedName>
        <fullName evidence="5">Antitoxin DinJ</fullName>
    </submittedName>
    <submittedName>
        <fullName evidence="4">Type II toxin-antitoxin system antitoxin, RelB/DinJ family</fullName>
    </submittedName>
</protein>
<sequence>MTQSTMYQFRLDANEKRQAFEVFDELGIKPAQAIRLFLRQVTATKSIPFDVAIPNATTQRAMQDVEAMIADKQARFSSNKELFDALEKAD</sequence>
<gene>
    <name evidence="5" type="primary">dinJ</name>
    <name evidence="3" type="ORF">A9299_05615</name>
    <name evidence="4" type="ORF">CYJ96_07240</name>
    <name evidence="5" type="ORF">NCTC10465_02143</name>
</gene>
<name>A0A0X8K6V1_FAUOS</name>
<accession>A0A0X8K6V1</accession>
<organism evidence="4 7">
    <name type="scientific">Faucicola osloensis</name>
    <name type="common">Moraxella osloensis</name>
    <dbReference type="NCBI Taxonomy" id="34062"/>
    <lineage>
        <taxon>Bacteria</taxon>
        <taxon>Pseudomonadati</taxon>
        <taxon>Pseudomonadota</taxon>
        <taxon>Gammaproteobacteria</taxon>
        <taxon>Moraxellales</taxon>
        <taxon>Moraxellaceae</taxon>
        <taxon>Faucicola</taxon>
    </lineage>
</organism>
<dbReference type="EMBL" id="LZMT01000056">
    <property type="protein sequence ID" value="OBX60883.1"/>
    <property type="molecule type" value="Genomic_DNA"/>
</dbReference>
<dbReference type="Proteomes" id="UP000255230">
    <property type="component" value="Unassembled WGS sequence"/>
</dbReference>
<dbReference type="KEGG" id="mos:AXE82_07475"/>
<dbReference type="Proteomes" id="UP000234914">
    <property type="component" value="Unassembled WGS sequence"/>
</dbReference>
<evidence type="ECO:0000313" key="8">
    <source>
        <dbReference type="Proteomes" id="UP000255230"/>
    </source>
</evidence>
<dbReference type="AlphaFoldDB" id="A0A0X8K6V1"/>
<dbReference type="NCBIfam" id="TIGR02384">
    <property type="entry name" value="RelB_DinJ"/>
    <property type="match status" value="1"/>
</dbReference>
<reference evidence="4 7" key="2">
    <citation type="submission" date="2017-12" db="EMBL/GenBank/DDBJ databases">
        <title>Phylogenetic diversity of female urinary microbiome.</title>
        <authorList>
            <person name="Thomas-White K."/>
            <person name="Wolfe A.J."/>
        </authorList>
    </citation>
    <scope>NUCLEOTIDE SEQUENCE [LARGE SCALE GENOMIC DNA]</scope>
    <source>
        <strain evidence="4 7">UMB0416</strain>
    </source>
</reference>
<keyword evidence="2" id="KW-1277">Toxin-antitoxin system</keyword>
<dbReference type="GO" id="GO:0044010">
    <property type="term" value="P:single-species biofilm formation"/>
    <property type="evidence" value="ECO:0007669"/>
    <property type="project" value="InterPro"/>
</dbReference>
<dbReference type="GO" id="GO:0000987">
    <property type="term" value="F:cis-regulatory region sequence-specific DNA binding"/>
    <property type="evidence" value="ECO:0007669"/>
    <property type="project" value="InterPro"/>
</dbReference>
<dbReference type="GO" id="GO:0006355">
    <property type="term" value="P:regulation of DNA-templated transcription"/>
    <property type="evidence" value="ECO:0007669"/>
    <property type="project" value="InterPro"/>
</dbReference>
<dbReference type="PANTHER" id="PTHR38781">
    <property type="entry name" value="ANTITOXIN DINJ-RELATED"/>
    <property type="match status" value="1"/>
</dbReference>
<reference evidence="3 6" key="1">
    <citation type="submission" date="2016-06" db="EMBL/GenBank/DDBJ databases">
        <title>Draft genome of Moraxella osloensis CCUG 67237.</title>
        <authorList>
            <person name="Salva-Serra F."/>
            <person name="Engstrom-Jakobsson H."/>
            <person name="Thorell K."/>
            <person name="Gonzales-Siles L."/>
            <person name="Karlsson R."/>
            <person name="Boulund F."/>
            <person name="Engstrand L."/>
            <person name="Kristiansson E."/>
            <person name="Moore E."/>
        </authorList>
    </citation>
    <scope>NUCLEOTIDE SEQUENCE [LARGE SCALE GENOMIC DNA]</scope>
    <source>
        <strain evidence="3 6">CCUG 67237</strain>
    </source>
</reference>
<dbReference type="Pfam" id="PF04221">
    <property type="entry name" value="RelB"/>
    <property type="match status" value="1"/>
</dbReference>
<dbReference type="InterPro" id="IPR013321">
    <property type="entry name" value="Arc_rbn_hlx_hlx"/>
</dbReference>
<dbReference type="PIRSF" id="PIRSF003108">
    <property type="entry name" value="DinJ"/>
    <property type="match status" value="1"/>
</dbReference>
<dbReference type="GeneID" id="35777538"/>
<dbReference type="RefSeq" id="WP_062333167.1">
    <property type="nucleotide sequence ID" value="NZ_CBCRZU010000008.1"/>
</dbReference>
<dbReference type="EMBL" id="UGPY01000001">
    <property type="protein sequence ID" value="STY98333.1"/>
    <property type="molecule type" value="Genomic_DNA"/>
</dbReference>
<evidence type="ECO:0000256" key="1">
    <source>
        <dbReference type="ARBA" id="ARBA00010562"/>
    </source>
</evidence>
<comment type="similarity">
    <text evidence="1">Belongs to the RelB/DinJ antitoxin family.</text>
</comment>
<reference evidence="5 8" key="3">
    <citation type="submission" date="2018-06" db="EMBL/GenBank/DDBJ databases">
        <authorList>
            <consortium name="Pathogen Informatics"/>
            <person name="Doyle S."/>
        </authorList>
    </citation>
    <scope>NUCLEOTIDE SEQUENCE [LARGE SCALE GENOMIC DNA]</scope>
    <source>
        <strain evidence="5 8">NCTC10465</strain>
    </source>
</reference>
<evidence type="ECO:0000313" key="3">
    <source>
        <dbReference type="EMBL" id="OBX60883.1"/>
    </source>
</evidence>
<dbReference type="InterPro" id="IPR007337">
    <property type="entry name" value="RelB/DinJ"/>
</dbReference>
<evidence type="ECO:0000313" key="4">
    <source>
        <dbReference type="EMBL" id="PKZ68662.1"/>
    </source>
</evidence>
<proteinExistence type="inferred from homology"/>
<dbReference type="PANTHER" id="PTHR38781:SF1">
    <property type="entry name" value="ANTITOXIN DINJ-RELATED"/>
    <property type="match status" value="1"/>
</dbReference>
<evidence type="ECO:0000256" key="2">
    <source>
        <dbReference type="ARBA" id="ARBA00022649"/>
    </source>
</evidence>